<organism evidence="1 2">
    <name type="scientific">Brevibacillus brevis (strain 47 / JCM 6285 / NBRC 100599)</name>
    <dbReference type="NCBI Taxonomy" id="358681"/>
    <lineage>
        <taxon>Bacteria</taxon>
        <taxon>Bacillati</taxon>
        <taxon>Bacillota</taxon>
        <taxon>Bacilli</taxon>
        <taxon>Bacillales</taxon>
        <taxon>Paenibacillaceae</taxon>
        <taxon>Brevibacillus</taxon>
    </lineage>
</organism>
<name>C0ZE38_BREBN</name>
<proteinExistence type="predicted"/>
<reference evidence="1 2" key="1">
    <citation type="submission" date="2005-03" db="EMBL/GenBank/DDBJ databases">
        <title>Brevibacillus brevis strain 47, complete genome.</title>
        <authorList>
            <person name="Hosoyama A."/>
            <person name="Yamada R."/>
            <person name="Hongo Y."/>
            <person name="Terui Y."/>
            <person name="Ankai A."/>
            <person name="Masuyama W."/>
            <person name="Sekiguchi M."/>
            <person name="Takeda T."/>
            <person name="Asano K."/>
            <person name="Ohji S."/>
            <person name="Ichikawa N."/>
            <person name="Narita S."/>
            <person name="Aoki N."/>
            <person name="Miura H."/>
            <person name="Matsushita S."/>
            <person name="Sekigawa T."/>
            <person name="Yamagata H."/>
            <person name="Yoshikawa H."/>
            <person name="Udaka S."/>
            <person name="Tanikawa S."/>
            <person name="Fujita N."/>
        </authorList>
    </citation>
    <scope>NUCLEOTIDE SEQUENCE [LARGE SCALE GENOMIC DNA]</scope>
    <source>
        <strain evidence="2">47 / JCM 6285 / NBRC 100599</strain>
    </source>
</reference>
<evidence type="ECO:0000313" key="2">
    <source>
        <dbReference type="Proteomes" id="UP000001877"/>
    </source>
</evidence>
<accession>C0ZE38</accession>
<protein>
    <submittedName>
        <fullName evidence="1">Uncharacterized protein</fullName>
    </submittedName>
</protein>
<gene>
    <name evidence="1" type="ordered locus">BBR47_30700</name>
</gene>
<dbReference type="Proteomes" id="UP000001877">
    <property type="component" value="Chromosome"/>
</dbReference>
<sequence length="78" mass="8581">MYPVAIATEVGITKPAIYSNAIQVANVLHLFTFDDGEETHDGTKREMGSSVELYRGTFPIDDRGRRCCIPCEGSFPKG</sequence>
<dbReference type="EMBL" id="AP008955">
    <property type="protein sequence ID" value="BAH44047.1"/>
    <property type="molecule type" value="Genomic_DNA"/>
</dbReference>
<evidence type="ECO:0000313" key="1">
    <source>
        <dbReference type="EMBL" id="BAH44047.1"/>
    </source>
</evidence>
<dbReference type="STRING" id="358681.BBR47_30700"/>
<keyword evidence="2" id="KW-1185">Reference proteome</keyword>
<dbReference type="HOGENOM" id="CLU_2615081_0_0_9"/>
<dbReference type="AlphaFoldDB" id="C0ZE38"/>
<dbReference type="KEGG" id="bbe:BBR47_30700"/>